<keyword evidence="3" id="KW-1185">Reference proteome</keyword>
<accession>A0A5Q2TN92</accession>
<organism evidence="2 3">
    <name type="scientific">Gracilibacillus salitolerans</name>
    <dbReference type="NCBI Taxonomy" id="2663022"/>
    <lineage>
        <taxon>Bacteria</taxon>
        <taxon>Bacillati</taxon>
        <taxon>Bacillota</taxon>
        <taxon>Bacilli</taxon>
        <taxon>Bacillales</taxon>
        <taxon>Bacillaceae</taxon>
        <taxon>Gracilibacillus</taxon>
    </lineage>
</organism>
<sequence>MVDKKGLKNIFSSSDKSCCGVEFEEFKPNHDKEQNEKKKDDLKSEDQSCC</sequence>
<proteinExistence type="predicted"/>
<dbReference type="KEGG" id="grc:GI584_16570"/>
<dbReference type="Proteomes" id="UP000339690">
    <property type="component" value="Chromosome"/>
</dbReference>
<dbReference type="RefSeq" id="WP_153791906.1">
    <property type="nucleotide sequence ID" value="NZ_CP045915.1"/>
</dbReference>
<dbReference type="EMBL" id="CP045915">
    <property type="protein sequence ID" value="QGH35562.1"/>
    <property type="molecule type" value="Genomic_DNA"/>
</dbReference>
<gene>
    <name evidence="2" type="ORF">GI584_16570</name>
</gene>
<name>A0A5Q2TN92_9BACI</name>
<evidence type="ECO:0000313" key="2">
    <source>
        <dbReference type="EMBL" id="QGH35562.1"/>
    </source>
</evidence>
<reference evidence="2 3" key="1">
    <citation type="submission" date="2019-11" db="EMBL/GenBank/DDBJ databases">
        <title>Gracilibacillus salitolerans sp. nov., a moderate halophile isolated from a saline soil in northwest China.</title>
        <authorList>
            <person name="Gan L."/>
        </authorList>
    </citation>
    <scope>NUCLEOTIDE SEQUENCE [LARGE SCALE GENOMIC DNA]</scope>
    <source>
        <strain evidence="2 3">SCU50</strain>
    </source>
</reference>
<evidence type="ECO:0000313" key="3">
    <source>
        <dbReference type="Proteomes" id="UP000339690"/>
    </source>
</evidence>
<feature type="region of interest" description="Disordered" evidence="1">
    <location>
        <begin position="30"/>
        <end position="50"/>
    </location>
</feature>
<dbReference type="AlphaFoldDB" id="A0A5Q2TN92"/>
<protein>
    <submittedName>
        <fullName evidence="2">Uncharacterized protein</fullName>
    </submittedName>
</protein>
<evidence type="ECO:0000256" key="1">
    <source>
        <dbReference type="SAM" id="MobiDB-lite"/>
    </source>
</evidence>